<dbReference type="AlphaFoldDB" id="K1WVW3"/>
<dbReference type="HOGENOM" id="CLU_1098690_0_0_1"/>
<keyword evidence="2" id="KW-1133">Transmembrane helix</keyword>
<dbReference type="KEGG" id="mbe:MBM_09062"/>
<name>K1WVW3_MARBU</name>
<organism evidence="3 4">
    <name type="scientific">Marssonina brunnea f. sp. multigermtubi (strain MB_m1)</name>
    <name type="common">Marssonina leaf spot fungus</name>
    <dbReference type="NCBI Taxonomy" id="1072389"/>
    <lineage>
        <taxon>Eukaryota</taxon>
        <taxon>Fungi</taxon>
        <taxon>Dikarya</taxon>
        <taxon>Ascomycota</taxon>
        <taxon>Pezizomycotina</taxon>
        <taxon>Leotiomycetes</taxon>
        <taxon>Helotiales</taxon>
        <taxon>Drepanopezizaceae</taxon>
        <taxon>Drepanopeziza</taxon>
    </lineage>
</organism>
<feature type="transmembrane region" description="Helical" evidence="2">
    <location>
        <begin position="56"/>
        <end position="77"/>
    </location>
</feature>
<gene>
    <name evidence="3" type="ORF">MBM_09062</name>
</gene>
<evidence type="ECO:0000313" key="4">
    <source>
        <dbReference type="Proteomes" id="UP000006753"/>
    </source>
</evidence>
<feature type="region of interest" description="Disordered" evidence="1">
    <location>
        <begin position="132"/>
        <end position="156"/>
    </location>
</feature>
<keyword evidence="2" id="KW-0472">Membrane</keyword>
<keyword evidence="2" id="KW-0812">Transmembrane</keyword>
<protein>
    <submittedName>
        <fullName evidence="3">Uncharacterized protein</fullName>
    </submittedName>
</protein>
<keyword evidence="4" id="KW-1185">Reference proteome</keyword>
<proteinExistence type="predicted"/>
<dbReference type="EMBL" id="JH921454">
    <property type="protein sequence ID" value="EKD12833.1"/>
    <property type="molecule type" value="Genomic_DNA"/>
</dbReference>
<accession>K1WVW3</accession>
<reference evidence="3 4" key="1">
    <citation type="journal article" date="2012" name="BMC Genomics">
        <title>Sequencing the genome of Marssonina brunnea reveals fungus-poplar co-evolution.</title>
        <authorList>
            <person name="Zhu S."/>
            <person name="Cao Y.-Z."/>
            <person name="Jiang C."/>
            <person name="Tan B.-Y."/>
            <person name="Wang Z."/>
            <person name="Feng S."/>
            <person name="Zhang L."/>
            <person name="Su X.-H."/>
            <person name="Brejova B."/>
            <person name="Vinar T."/>
            <person name="Xu M."/>
            <person name="Wang M.-X."/>
            <person name="Zhang S.-G."/>
            <person name="Huang M.-R."/>
            <person name="Wu R."/>
            <person name="Zhou Y."/>
        </authorList>
    </citation>
    <scope>NUCLEOTIDE SEQUENCE [LARGE SCALE GENOMIC DNA]</scope>
    <source>
        <strain evidence="3 4">MB_m1</strain>
    </source>
</reference>
<dbReference type="InParanoid" id="K1WVW3"/>
<evidence type="ECO:0000313" key="3">
    <source>
        <dbReference type="EMBL" id="EKD12833.1"/>
    </source>
</evidence>
<evidence type="ECO:0000256" key="2">
    <source>
        <dbReference type="SAM" id="Phobius"/>
    </source>
</evidence>
<evidence type="ECO:0000256" key="1">
    <source>
        <dbReference type="SAM" id="MobiDB-lite"/>
    </source>
</evidence>
<sequence length="253" mass="27418">MAGGRASHTPFWRQELLGTYVPYQPLSGGISSVPRGTTEYCTGRYYYYVAGKLYKYLLPLACLVVSGGTTALVVQIVSSDDSPRPPPLPLPPSPSPLPPPPPSFAPCLFSEQSVVAAQDSRRPGTRRLVWISPDLSPSPGPPKVQGSPSLVGSGRASHGKARRCKARHGMAWHGIAAHRITSHRIAYCPGALEGRGKAKESTWRGLSVATRPWCHQVGKCRTRVTIQKLESSFLQVPQVPQVPMADSMWEKVS</sequence>
<dbReference type="Proteomes" id="UP000006753">
    <property type="component" value="Unassembled WGS sequence"/>
</dbReference>